<evidence type="ECO:0000256" key="1">
    <source>
        <dbReference type="SAM" id="Phobius"/>
    </source>
</evidence>
<dbReference type="InParanoid" id="A2FG71"/>
<dbReference type="KEGG" id="tva:4753876"/>
<dbReference type="AlphaFoldDB" id="A2FG71"/>
<name>A2FG71_TRIV3</name>
<dbReference type="VEuPathDB" id="TrichDB:TVAGG3_0852270"/>
<dbReference type="RefSeq" id="XP_001309040.1">
    <property type="nucleotide sequence ID" value="XM_001309039.1"/>
</dbReference>
<proteinExistence type="predicted"/>
<keyword evidence="1" id="KW-0472">Membrane</keyword>
<feature type="transmembrane region" description="Helical" evidence="1">
    <location>
        <begin position="270"/>
        <end position="289"/>
    </location>
</feature>
<dbReference type="Proteomes" id="UP000001542">
    <property type="component" value="Unassembled WGS sequence"/>
</dbReference>
<reference evidence="2" key="1">
    <citation type="submission" date="2006-10" db="EMBL/GenBank/DDBJ databases">
        <authorList>
            <person name="Amadeo P."/>
            <person name="Zhao Q."/>
            <person name="Wortman J."/>
            <person name="Fraser-Liggett C."/>
            <person name="Carlton J."/>
        </authorList>
    </citation>
    <scope>NUCLEOTIDE SEQUENCE</scope>
    <source>
        <strain evidence="2">G3</strain>
    </source>
</reference>
<organism evidence="2 3">
    <name type="scientific">Trichomonas vaginalis (strain ATCC PRA-98 / G3)</name>
    <dbReference type="NCBI Taxonomy" id="412133"/>
    <lineage>
        <taxon>Eukaryota</taxon>
        <taxon>Metamonada</taxon>
        <taxon>Parabasalia</taxon>
        <taxon>Trichomonadida</taxon>
        <taxon>Trichomonadidae</taxon>
        <taxon>Trichomonas</taxon>
    </lineage>
</organism>
<evidence type="ECO:0000313" key="2">
    <source>
        <dbReference type="EMBL" id="EAX96110.1"/>
    </source>
</evidence>
<gene>
    <name evidence="2" type="ORF">TVAG_015020</name>
</gene>
<evidence type="ECO:0000313" key="3">
    <source>
        <dbReference type="Proteomes" id="UP000001542"/>
    </source>
</evidence>
<sequence>MTFCNEISKKLPVWINLSPGLNFNDSMKYVVESYANLTDIFEKPPENNTVNINNDYHLIRNLPINGGTTFHLRASNYSGNLDTYSQISQMYNPKIFKINFTYSLTSKKTTPTLTAYYSKYCVRVFKGKEMNLFDIIFKNRFSNFHKFTQDEFLNITNHSNGMILLTPNSVLSKMEIERLNLANKITCGRFVSGWINRKECDLGSILGAGSYTRSEIVIINRDIDRKFIINTRMALNDFKYYVNDALTNIRGMKYPENSQKRVEVHYRKSSIILSLITSVIFAIFIYKTAKTGEV</sequence>
<keyword evidence="1" id="KW-0812">Transmembrane</keyword>
<reference evidence="2" key="2">
    <citation type="journal article" date="2007" name="Science">
        <title>Draft genome sequence of the sexually transmitted pathogen Trichomonas vaginalis.</title>
        <authorList>
            <person name="Carlton J.M."/>
            <person name="Hirt R.P."/>
            <person name="Silva J.C."/>
            <person name="Delcher A.L."/>
            <person name="Schatz M."/>
            <person name="Zhao Q."/>
            <person name="Wortman J.R."/>
            <person name="Bidwell S.L."/>
            <person name="Alsmark U.C.M."/>
            <person name="Besteiro S."/>
            <person name="Sicheritz-Ponten T."/>
            <person name="Noel C.J."/>
            <person name="Dacks J.B."/>
            <person name="Foster P.G."/>
            <person name="Simillion C."/>
            <person name="Van de Peer Y."/>
            <person name="Miranda-Saavedra D."/>
            <person name="Barton G.J."/>
            <person name="Westrop G.D."/>
            <person name="Mueller S."/>
            <person name="Dessi D."/>
            <person name="Fiori P.L."/>
            <person name="Ren Q."/>
            <person name="Paulsen I."/>
            <person name="Zhang H."/>
            <person name="Bastida-Corcuera F.D."/>
            <person name="Simoes-Barbosa A."/>
            <person name="Brown M.T."/>
            <person name="Hayes R.D."/>
            <person name="Mukherjee M."/>
            <person name="Okumura C.Y."/>
            <person name="Schneider R."/>
            <person name="Smith A.J."/>
            <person name="Vanacova S."/>
            <person name="Villalvazo M."/>
            <person name="Haas B.J."/>
            <person name="Pertea M."/>
            <person name="Feldblyum T.V."/>
            <person name="Utterback T.R."/>
            <person name="Shu C.L."/>
            <person name="Osoegawa K."/>
            <person name="de Jong P.J."/>
            <person name="Hrdy I."/>
            <person name="Horvathova L."/>
            <person name="Zubacova Z."/>
            <person name="Dolezal P."/>
            <person name="Malik S.B."/>
            <person name="Logsdon J.M. Jr."/>
            <person name="Henze K."/>
            <person name="Gupta A."/>
            <person name="Wang C.C."/>
            <person name="Dunne R.L."/>
            <person name="Upcroft J.A."/>
            <person name="Upcroft P."/>
            <person name="White O."/>
            <person name="Salzberg S.L."/>
            <person name="Tang P."/>
            <person name="Chiu C.-H."/>
            <person name="Lee Y.-S."/>
            <person name="Embley T.M."/>
            <person name="Coombs G.H."/>
            <person name="Mottram J.C."/>
            <person name="Tachezy J."/>
            <person name="Fraser-Liggett C.M."/>
            <person name="Johnson P.J."/>
        </authorList>
    </citation>
    <scope>NUCLEOTIDE SEQUENCE [LARGE SCALE GENOMIC DNA]</scope>
    <source>
        <strain evidence="2">G3</strain>
    </source>
</reference>
<dbReference type="EMBL" id="DS113774">
    <property type="protein sequence ID" value="EAX96110.1"/>
    <property type="molecule type" value="Genomic_DNA"/>
</dbReference>
<protein>
    <submittedName>
        <fullName evidence="2">Uncharacterized protein</fullName>
    </submittedName>
</protein>
<keyword evidence="3" id="KW-1185">Reference proteome</keyword>
<accession>A2FG71</accession>
<keyword evidence="1" id="KW-1133">Transmembrane helix</keyword>
<dbReference type="VEuPathDB" id="TrichDB:TVAG_015020"/>